<evidence type="ECO:0000313" key="2">
    <source>
        <dbReference type="Proteomes" id="UP000016368"/>
    </source>
</evidence>
<dbReference type="Proteomes" id="UP000016368">
    <property type="component" value="Unassembled WGS sequence"/>
</dbReference>
<reference evidence="1 2" key="1">
    <citation type="journal article" date="2011" name="EMBO J.">
        <title>Structural diversity of bacterial flagellar motors.</title>
        <authorList>
            <person name="Chen S."/>
            <person name="Beeby M."/>
            <person name="Murphy G.E."/>
            <person name="Leadbetter J.R."/>
            <person name="Hendrixson D.R."/>
            <person name="Briegel A."/>
            <person name="Li Z."/>
            <person name="Shi J."/>
            <person name="Tocheva E.I."/>
            <person name="Muller A."/>
            <person name="Dobro M.J."/>
            <person name="Jensen G.J."/>
        </authorList>
    </citation>
    <scope>NUCLEOTIDE SEQUENCE [LARGE SCALE GENOMIC DNA]</scope>
    <source>
        <strain evidence="1 2">ATCC 19624</strain>
    </source>
</reference>
<dbReference type="AlphaFoldDB" id="F3KSI6"/>
<proteinExistence type="predicted"/>
<comment type="caution">
    <text evidence="1">The sequence shown here is derived from an EMBL/GenBank/DDBJ whole genome shotgun (WGS) entry which is preliminary data.</text>
</comment>
<name>F3KSI6_9BURK</name>
<dbReference type="EMBL" id="AEGR01000051">
    <property type="protein sequence ID" value="EGI77263.1"/>
    <property type="molecule type" value="Genomic_DNA"/>
</dbReference>
<dbReference type="PIRSF" id="PIRSF028304">
    <property type="entry name" value="UCP028304"/>
    <property type="match status" value="1"/>
</dbReference>
<dbReference type="PANTHER" id="PTHR35370">
    <property type="entry name" value="CYTOPLASMIC PROTEIN-RELATED-RELATED"/>
    <property type="match status" value="1"/>
</dbReference>
<dbReference type="PANTHER" id="PTHR35370:SF1">
    <property type="entry name" value="TYPE VI SECRETION SYSTEM COMPONENT TSSF1"/>
    <property type="match status" value="1"/>
</dbReference>
<keyword evidence="2" id="KW-1185">Reference proteome</keyword>
<dbReference type="OrthoDB" id="9763676at2"/>
<sequence>MQNATTFFDLYQTELAKLREDAAWFAREQPAAAHALGMGHGRSGDPHVELLLQSFAYLTGRLSHQVEQDRALLPNAMLDHLCPHLTAPIPSLLVGQLAVNADSTGVLAQGREFYAIAQNPHGHKVRCRMATCFDVPLAPLTVQNLEHVAVTAYDELSADTGTGVHSVLKLRLHNLGTEPLYNKPVDKLLCYLDIEHLQVWKLYDLLTTQVAGLAVDAGKGTLRRGGEIRWLGFSEQEAALKTSLATHPGLRLIQEYFAFPEKFLFFEISGLDWSDCESEMDLLLLLRSGVDKSMVLAPTTLRLNCAPLINLFPQRLDPVALDQTRHEYRLSGDYSQHDYTEIYAIDHLEAAAPGQPTRPLAPYFGFEDFAQDSPSYFYTTRRVHSQFRGVPGTDVHVSFVDMHLQPQNPANDVIGGRAWCTNRRLVEQLHVGNRLRLDGPGPVRHLTVVSKPTAHQTPVLLAGQPWALVSQLSLNHLSLSSGPQALAALKQLLRAHLGPGHRVGGKQIDALRSLDVSTTLTPWVLSGRHSLVECLSIVLRIDASVFTGGSPLMLGEVLRYFFAHYASINTLVELALETSDVKGKVKTWPPMAGAQIVL</sequence>
<organism evidence="1 2">
    <name type="scientific">Hylemonella gracilis ATCC 19624</name>
    <dbReference type="NCBI Taxonomy" id="887062"/>
    <lineage>
        <taxon>Bacteria</taxon>
        <taxon>Pseudomonadati</taxon>
        <taxon>Pseudomonadota</taxon>
        <taxon>Betaproteobacteria</taxon>
        <taxon>Burkholderiales</taxon>
        <taxon>Comamonadaceae</taxon>
        <taxon>Hylemonella</taxon>
    </lineage>
</organism>
<protein>
    <recommendedName>
        <fullName evidence="3">Type VI secretion protein</fullName>
    </recommendedName>
</protein>
<dbReference type="eggNOG" id="COG3519">
    <property type="taxonomic scope" value="Bacteria"/>
</dbReference>
<gene>
    <name evidence="1" type="ORF">HGR_07076</name>
</gene>
<evidence type="ECO:0008006" key="3">
    <source>
        <dbReference type="Google" id="ProtNLM"/>
    </source>
</evidence>
<accession>F3KSI6</accession>
<dbReference type="InterPro" id="IPR010272">
    <property type="entry name" value="T6SS_TssF"/>
</dbReference>
<dbReference type="RefSeq" id="WP_006297450.1">
    <property type="nucleotide sequence ID" value="NZ_AEGR01000051.1"/>
</dbReference>
<evidence type="ECO:0000313" key="1">
    <source>
        <dbReference type="EMBL" id="EGI77263.1"/>
    </source>
</evidence>
<dbReference type="STRING" id="887062.HGR_07076"/>
<dbReference type="NCBIfam" id="TIGR03359">
    <property type="entry name" value="VI_chp_6"/>
    <property type="match status" value="1"/>
</dbReference>
<dbReference type="Pfam" id="PF05947">
    <property type="entry name" value="T6SS_TssF"/>
    <property type="match status" value="1"/>
</dbReference>